<proteinExistence type="predicted"/>
<feature type="region of interest" description="Disordered" evidence="1">
    <location>
        <begin position="41"/>
        <end position="79"/>
    </location>
</feature>
<dbReference type="AlphaFoldDB" id="A0AA87RCR0"/>
<comment type="caution">
    <text evidence="3">The sequence shown here is derived from an EMBL/GenBank/DDBJ whole genome shotgun (WGS) entry which is preliminary data.</text>
</comment>
<dbReference type="Proteomes" id="UP000321749">
    <property type="component" value="Unassembled WGS sequence"/>
</dbReference>
<protein>
    <recommendedName>
        <fullName evidence="5">Glycosyl hydrolase family 79, N-terminal domain</fullName>
    </recommendedName>
</protein>
<evidence type="ECO:0008006" key="5">
    <source>
        <dbReference type="Google" id="ProtNLM"/>
    </source>
</evidence>
<organism evidence="3 4">
    <name type="scientific">Agrococcus baldri</name>
    <dbReference type="NCBI Taxonomy" id="153730"/>
    <lineage>
        <taxon>Bacteria</taxon>
        <taxon>Bacillati</taxon>
        <taxon>Actinomycetota</taxon>
        <taxon>Actinomycetes</taxon>
        <taxon>Micrococcales</taxon>
        <taxon>Microbacteriaceae</taxon>
        <taxon>Agrococcus</taxon>
    </lineage>
</organism>
<evidence type="ECO:0000313" key="3">
    <source>
        <dbReference type="EMBL" id="GEK80690.1"/>
    </source>
</evidence>
<evidence type="ECO:0000256" key="1">
    <source>
        <dbReference type="SAM" id="MobiDB-lite"/>
    </source>
</evidence>
<dbReference type="PANTHER" id="PTHR36183">
    <property type="entry name" value="BETA-GLUCURONIDASE"/>
    <property type="match status" value="1"/>
</dbReference>
<keyword evidence="4" id="KW-1185">Reference proteome</keyword>
<feature type="transmembrane region" description="Helical" evidence="2">
    <location>
        <begin position="12"/>
        <end position="36"/>
    </location>
</feature>
<dbReference type="PANTHER" id="PTHR36183:SF2">
    <property type="entry name" value="BETA-GLUCURONIDASE C-TERMINAL DOMAIN-CONTAINING PROTEIN"/>
    <property type="match status" value="1"/>
</dbReference>
<dbReference type="SUPFAM" id="SSF51445">
    <property type="entry name" value="(Trans)glycosidases"/>
    <property type="match status" value="1"/>
</dbReference>
<keyword evidence="2" id="KW-0812">Transmembrane</keyword>
<evidence type="ECO:0000256" key="2">
    <source>
        <dbReference type="SAM" id="Phobius"/>
    </source>
</evidence>
<evidence type="ECO:0000313" key="4">
    <source>
        <dbReference type="Proteomes" id="UP000321749"/>
    </source>
</evidence>
<gene>
    <name evidence="3" type="ORF">ABA31_20410</name>
</gene>
<keyword evidence="2" id="KW-0472">Membrane</keyword>
<keyword evidence="2" id="KW-1133">Transmembrane helix</keyword>
<name>A0AA87RCR0_9MICO</name>
<dbReference type="Gene3D" id="3.20.20.80">
    <property type="entry name" value="Glycosidases"/>
    <property type="match status" value="1"/>
</dbReference>
<feature type="compositionally biased region" description="Low complexity" evidence="1">
    <location>
        <begin position="41"/>
        <end position="56"/>
    </location>
</feature>
<dbReference type="EMBL" id="BJUU01000012">
    <property type="protein sequence ID" value="GEK80690.1"/>
    <property type="molecule type" value="Genomic_DNA"/>
</dbReference>
<dbReference type="RefSeq" id="WP_146795189.1">
    <property type="nucleotide sequence ID" value="NZ_BJUU01000012.1"/>
</dbReference>
<accession>A0AA87RCR0</accession>
<sequence length="554" mass="57578">MSTTPSDRTPSRLRIALIAIAGVVVIALAIGIPALLGGGSPEPAATTPAPSETPVAAPTPTPDPAAQLDVPGYEPNPGPFSLTPVAEAEGETIDAALALDAGTARSGDVLGFSFEATELASPAWGSADSNIEPMLAALDQPILRFGGVTVDRRTWWTSADEPAPEWARATVTPADLERVAATAEAVDAEVTIALDLGHDDPQRAADMAAHAREAFGERLLAISIGNEPNGYHHPDDPERSIRGEDWTTDAYRESLRTYADAIEEVAPGMPIAGPGAFDAAWWRAFAEAELPTASALTMHWYPLYSCGTANPHANATIENLTSPEMRERAQRFVGRGVEAASELGLPLWVEETGPTSCSGGNETSRTHAQALWTTDFALTLQEAGASRVALHSTLQACRGGAPMSPICASGPHGDPGELFSGRTSFLAMMQLGWLPEGQTLLPTVSGDGEVFVHGVIGDDGSLALMVVDQRDPQTAAGAAPVRISAPTGVPDAPASWTLTDGSRLSAPTLDATQSTLGAPTALEGAFADAELTPEQPLTITSEPGSTTLLRFSAP</sequence>
<reference evidence="3 4" key="1">
    <citation type="submission" date="2019-07" db="EMBL/GenBank/DDBJ databases">
        <title>Whole genome shotgun sequence of Agrococcus baldri NBRC 103055.</title>
        <authorList>
            <person name="Hosoyama A."/>
            <person name="Uohara A."/>
            <person name="Ohji S."/>
            <person name="Ichikawa N."/>
        </authorList>
    </citation>
    <scope>NUCLEOTIDE SEQUENCE [LARGE SCALE GENOMIC DNA]</scope>
    <source>
        <strain evidence="3 4">NBRC 103055</strain>
    </source>
</reference>
<dbReference type="InterPro" id="IPR017853">
    <property type="entry name" value="GH"/>
</dbReference>
<dbReference type="InterPro" id="IPR052974">
    <property type="entry name" value="GH79_Enzymes"/>
</dbReference>